<evidence type="ECO:0000313" key="1">
    <source>
        <dbReference type="EMBL" id="GAS81655.1"/>
    </source>
</evidence>
<organism evidence="1 2">
    <name type="scientific">Paenibacillus amylolyticus</name>
    <dbReference type="NCBI Taxonomy" id="1451"/>
    <lineage>
        <taxon>Bacteria</taxon>
        <taxon>Bacillati</taxon>
        <taxon>Bacillota</taxon>
        <taxon>Bacilli</taxon>
        <taxon>Bacillales</taxon>
        <taxon>Paenibacillaceae</taxon>
        <taxon>Paenibacillus</taxon>
    </lineage>
</organism>
<name>A0A100VKR8_PAEAM</name>
<dbReference type="Proteomes" id="UP000069697">
    <property type="component" value="Unassembled WGS sequence"/>
</dbReference>
<dbReference type="AlphaFoldDB" id="A0A100VKR8"/>
<gene>
    <name evidence="1" type="ORF">PAHA3_1729</name>
</gene>
<reference evidence="1 2" key="1">
    <citation type="journal article" date="2016" name="Genome Announc.">
        <title>Draft Genome Sequence of Paenibacillus amylolyticus Heshi-A3, Isolated from Fermented Rice Bran in a Japanese Fermented Seafood Dish.</title>
        <authorList>
            <person name="Akuzawa S."/>
            <person name="Nagaoka J."/>
            <person name="Kanekatsu M."/>
            <person name="Kubota E."/>
            <person name="Ohtake R."/>
            <person name="Suzuki T."/>
            <person name="Kanesaki Y."/>
        </authorList>
    </citation>
    <scope>NUCLEOTIDE SEQUENCE [LARGE SCALE GENOMIC DNA]</scope>
    <source>
        <strain evidence="1 2">Heshi-A3</strain>
    </source>
</reference>
<dbReference type="EMBL" id="BCNV01000001">
    <property type="protein sequence ID" value="GAS81655.1"/>
    <property type="molecule type" value="Genomic_DNA"/>
</dbReference>
<sequence>MIQNPSNHHYIPNHKNSSTLRLEYKSSMVSYVVSEATWSLYGIQSGDTVQLIVIHQPHYVPIREISRNGEADTIGSY</sequence>
<accession>A0A100VKR8</accession>
<protein>
    <submittedName>
        <fullName evidence="1">Uncharacterized protein</fullName>
    </submittedName>
</protein>
<reference evidence="2" key="2">
    <citation type="submission" date="2016-01" db="EMBL/GenBank/DDBJ databases">
        <title>Draft Genome Sequence of Paenibacillus amylolyticus Heshi-A3 that Was Isolated from Fermented Rice Bran with Aging Salted Mackerel, Which Was Named Heshiko as Traditional Fermented Seafood in Japan.</title>
        <authorList>
            <person name="Akuzawa S."/>
            <person name="Nakagawa J."/>
            <person name="Kanekatsu T."/>
            <person name="Kubota E."/>
            <person name="Ohtake R."/>
            <person name="Suzuki T."/>
            <person name="Kanesaki Y."/>
        </authorList>
    </citation>
    <scope>NUCLEOTIDE SEQUENCE [LARGE SCALE GENOMIC DNA]</scope>
    <source>
        <strain evidence="2">Heshi-A3</strain>
    </source>
</reference>
<comment type="caution">
    <text evidence="1">The sequence shown here is derived from an EMBL/GenBank/DDBJ whole genome shotgun (WGS) entry which is preliminary data.</text>
</comment>
<proteinExistence type="predicted"/>
<evidence type="ECO:0000313" key="2">
    <source>
        <dbReference type="Proteomes" id="UP000069697"/>
    </source>
</evidence>